<name>A0ABS1M295_9NOCA</name>
<sequence>MTNPEPSPRHTSVQWRKSSYSGPNGECVELAVLPDGTVAVRDSKNVTAGALVFRRTEMAAWIAGCKAGEFDDLG</sequence>
<evidence type="ECO:0000313" key="3">
    <source>
        <dbReference type="EMBL" id="MBL1074636.1"/>
    </source>
</evidence>
<keyword evidence="4" id="KW-1185">Reference proteome</keyword>
<proteinExistence type="predicted"/>
<dbReference type="RefSeq" id="WP_201945679.1">
    <property type="nucleotide sequence ID" value="NZ_JAERRJ010000003.1"/>
</dbReference>
<feature type="domain" description="DUF397" evidence="2">
    <location>
        <begin position="13"/>
        <end position="66"/>
    </location>
</feature>
<protein>
    <submittedName>
        <fullName evidence="3">DUF397 domain-containing protein</fullName>
    </submittedName>
</protein>
<evidence type="ECO:0000256" key="1">
    <source>
        <dbReference type="SAM" id="MobiDB-lite"/>
    </source>
</evidence>
<comment type="caution">
    <text evidence="3">The sequence shown here is derived from an EMBL/GenBank/DDBJ whole genome shotgun (WGS) entry which is preliminary data.</text>
</comment>
<organism evidence="3 4">
    <name type="scientific">Nocardia acididurans</name>
    <dbReference type="NCBI Taxonomy" id="2802282"/>
    <lineage>
        <taxon>Bacteria</taxon>
        <taxon>Bacillati</taxon>
        <taxon>Actinomycetota</taxon>
        <taxon>Actinomycetes</taxon>
        <taxon>Mycobacteriales</taxon>
        <taxon>Nocardiaceae</taxon>
        <taxon>Nocardia</taxon>
    </lineage>
</organism>
<evidence type="ECO:0000259" key="2">
    <source>
        <dbReference type="Pfam" id="PF04149"/>
    </source>
</evidence>
<gene>
    <name evidence="3" type="ORF">JK358_09525</name>
</gene>
<dbReference type="Proteomes" id="UP000602198">
    <property type="component" value="Unassembled WGS sequence"/>
</dbReference>
<evidence type="ECO:0000313" key="4">
    <source>
        <dbReference type="Proteomes" id="UP000602198"/>
    </source>
</evidence>
<dbReference type="Pfam" id="PF04149">
    <property type="entry name" value="DUF397"/>
    <property type="match status" value="1"/>
</dbReference>
<dbReference type="InterPro" id="IPR007278">
    <property type="entry name" value="DUF397"/>
</dbReference>
<feature type="region of interest" description="Disordered" evidence="1">
    <location>
        <begin position="1"/>
        <end position="21"/>
    </location>
</feature>
<accession>A0ABS1M295</accession>
<dbReference type="EMBL" id="JAERRJ010000003">
    <property type="protein sequence ID" value="MBL1074636.1"/>
    <property type="molecule type" value="Genomic_DNA"/>
</dbReference>
<reference evidence="3 4" key="1">
    <citation type="submission" date="2021-01" db="EMBL/GenBank/DDBJ databases">
        <title>WGS of actinomycetes isolated from Thailand.</title>
        <authorList>
            <person name="Thawai C."/>
        </authorList>
    </citation>
    <scope>NUCLEOTIDE SEQUENCE [LARGE SCALE GENOMIC DNA]</scope>
    <source>
        <strain evidence="3 4">LPG 2</strain>
    </source>
</reference>